<dbReference type="HOGENOM" id="CLU_1298352_0_0_7"/>
<name>D0LH92_HALO1</name>
<dbReference type="AlphaFoldDB" id="D0LH92"/>
<organism evidence="1 2">
    <name type="scientific">Haliangium ochraceum (strain DSM 14365 / JCM 11303 / SMP-2)</name>
    <dbReference type="NCBI Taxonomy" id="502025"/>
    <lineage>
        <taxon>Bacteria</taxon>
        <taxon>Pseudomonadati</taxon>
        <taxon>Myxococcota</taxon>
        <taxon>Polyangia</taxon>
        <taxon>Haliangiales</taxon>
        <taxon>Kofleriaceae</taxon>
        <taxon>Haliangium</taxon>
    </lineage>
</organism>
<reference evidence="1 2" key="1">
    <citation type="journal article" date="2010" name="Stand. Genomic Sci.">
        <title>Complete genome sequence of Haliangium ochraceum type strain (SMP-2).</title>
        <authorList>
            <consortium name="US DOE Joint Genome Institute (JGI-PGF)"/>
            <person name="Ivanova N."/>
            <person name="Daum C."/>
            <person name="Lang E."/>
            <person name="Abt B."/>
            <person name="Kopitz M."/>
            <person name="Saunders E."/>
            <person name="Lapidus A."/>
            <person name="Lucas S."/>
            <person name="Glavina Del Rio T."/>
            <person name="Nolan M."/>
            <person name="Tice H."/>
            <person name="Copeland A."/>
            <person name="Cheng J.F."/>
            <person name="Chen F."/>
            <person name="Bruce D."/>
            <person name="Goodwin L."/>
            <person name="Pitluck S."/>
            <person name="Mavromatis K."/>
            <person name="Pati A."/>
            <person name="Mikhailova N."/>
            <person name="Chen A."/>
            <person name="Palaniappan K."/>
            <person name="Land M."/>
            <person name="Hauser L."/>
            <person name="Chang Y.J."/>
            <person name="Jeffries C.D."/>
            <person name="Detter J.C."/>
            <person name="Brettin T."/>
            <person name="Rohde M."/>
            <person name="Goker M."/>
            <person name="Bristow J."/>
            <person name="Markowitz V."/>
            <person name="Eisen J.A."/>
            <person name="Hugenholtz P."/>
            <person name="Kyrpides N.C."/>
            <person name="Klenk H.P."/>
        </authorList>
    </citation>
    <scope>NUCLEOTIDE SEQUENCE [LARGE SCALE GENOMIC DNA]</scope>
    <source>
        <strain evidence="2">DSM 14365 / CIP 107738 / JCM 11303 / AJ 13395 / SMP-2</strain>
    </source>
</reference>
<evidence type="ECO:0000313" key="1">
    <source>
        <dbReference type="EMBL" id="ACY18237.1"/>
    </source>
</evidence>
<dbReference type="EMBL" id="CP001804">
    <property type="protein sequence ID" value="ACY18237.1"/>
    <property type="molecule type" value="Genomic_DNA"/>
</dbReference>
<sequence length="212" mass="23300">MDGIQFLRDEFERARKQRVGVADQPGAVTRTEAIAIVRRAVSAGVSVDDIRQAFRDAGDNGFGVDMGRYLNEFDIIRLIGSEPKQAVRLPHRPKLDLRKIEFSSSYGGLRIDPLVGPSDADVVKFKATCGNPYAYSSGPGEQPSIFGRDGLFDQLLLHVYGFEFSDPLDDQSRAMAYSLARDSRIGSARQHFIEATPGAIEVALPKAPKTEI</sequence>
<dbReference type="STRING" id="502025.Hoch_5760"/>
<gene>
    <name evidence="1" type="ordered locus">Hoch_5760</name>
</gene>
<accession>D0LH92</accession>
<dbReference type="KEGG" id="hoh:Hoch_5760"/>
<keyword evidence="2" id="KW-1185">Reference proteome</keyword>
<proteinExistence type="predicted"/>
<evidence type="ECO:0000313" key="2">
    <source>
        <dbReference type="Proteomes" id="UP000001880"/>
    </source>
</evidence>
<protein>
    <submittedName>
        <fullName evidence="1">Uncharacterized protein</fullName>
    </submittedName>
</protein>
<dbReference type="Proteomes" id="UP000001880">
    <property type="component" value="Chromosome"/>
</dbReference>
<dbReference type="RefSeq" id="WP_012830829.1">
    <property type="nucleotide sequence ID" value="NC_013440.1"/>
</dbReference>